<feature type="transmembrane region" description="Helical" evidence="1">
    <location>
        <begin position="20"/>
        <end position="40"/>
    </location>
</feature>
<organism evidence="2 3">
    <name type="scientific">Ascaris lumbricoides</name>
    <name type="common">Giant roundworm</name>
    <dbReference type="NCBI Taxonomy" id="6252"/>
    <lineage>
        <taxon>Eukaryota</taxon>
        <taxon>Metazoa</taxon>
        <taxon>Ecdysozoa</taxon>
        <taxon>Nematoda</taxon>
        <taxon>Chromadorea</taxon>
        <taxon>Rhabditida</taxon>
        <taxon>Spirurina</taxon>
        <taxon>Ascaridomorpha</taxon>
        <taxon>Ascaridoidea</taxon>
        <taxon>Ascarididae</taxon>
        <taxon>Ascaris</taxon>
    </lineage>
</organism>
<keyword evidence="1" id="KW-1133">Transmembrane helix</keyword>
<dbReference type="WBParaSite" id="ALUE_0000833801-mRNA-1">
    <property type="protein sequence ID" value="ALUE_0000833801-mRNA-1"/>
    <property type="gene ID" value="ALUE_0000833801"/>
</dbReference>
<evidence type="ECO:0000313" key="2">
    <source>
        <dbReference type="Proteomes" id="UP000036681"/>
    </source>
</evidence>
<dbReference type="Proteomes" id="UP000036681">
    <property type="component" value="Unplaced"/>
</dbReference>
<reference evidence="3" key="1">
    <citation type="submission" date="2017-02" db="UniProtKB">
        <authorList>
            <consortium name="WormBaseParasite"/>
        </authorList>
    </citation>
    <scope>IDENTIFICATION</scope>
</reference>
<accession>A0A0M3HY21</accession>
<name>A0A0M3HY21_ASCLU</name>
<evidence type="ECO:0000313" key="3">
    <source>
        <dbReference type="WBParaSite" id="ALUE_0000833801-mRNA-1"/>
    </source>
</evidence>
<keyword evidence="2" id="KW-1185">Reference proteome</keyword>
<evidence type="ECO:0000256" key="1">
    <source>
        <dbReference type="SAM" id="Phobius"/>
    </source>
</evidence>
<sequence>MRLLSYIFTTAFPNPLRCSQLFLCFIIITIIIITTITITCKEKKRYLIIELYMKHPLIFEIRQNVLYEWL</sequence>
<proteinExistence type="predicted"/>
<keyword evidence="1" id="KW-0472">Membrane</keyword>
<dbReference type="AlphaFoldDB" id="A0A0M3HY21"/>
<protein>
    <submittedName>
        <fullName evidence="3">Uncharacterized protein</fullName>
    </submittedName>
</protein>
<keyword evidence="1" id="KW-0812">Transmembrane</keyword>